<accession>A0A0M4ESK6</accession>
<dbReference type="OMA" id="CDEVKNP"/>
<dbReference type="AlphaFoldDB" id="A0A0M4ESK6"/>
<dbReference type="Proteomes" id="UP000494163">
    <property type="component" value="Chromosome X"/>
</dbReference>
<name>A0A0M4ESK6_DROBS</name>
<feature type="signal peptide" evidence="1">
    <location>
        <begin position="1"/>
        <end position="22"/>
    </location>
</feature>
<keyword evidence="3" id="KW-1185">Reference proteome</keyword>
<feature type="chain" id="PRO_5005793717" evidence="1">
    <location>
        <begin position="23"/>
        <end position="131"/>
    </location>
</feature>
<evidence type="ECO:0000313" key="3">
    <source>
        <dbReference type="Proteomes" id="UP000494163"/>
    </source>
</evidence>
<reference evidence="2 3" key="1">
    <citation type="submission" date="2015-08" db="EMBL/GenBank/DDBJ databases">
        <title>Ancestral chromatin configuration constrains chromatin evolution on differentiating sex chromosomes in Drosophila.</title>
        <authorList>
            <person name="Zhou Q."/>
            <person name="Bachtrog D."/>
        </authorList>
    </citation>
    <scope>NUCLEOTIDE SEQUENCE [LARGE SCALE GENOMIC DNA]</scope>
    <source>
        <tissue evidence="2">Whole larvae</tissue>
    </source>
</reference>
<keyword evidence="1" id="KW-0732">Signal</keyword>
<evidence type="ECO:0000313" key="2">
    <source>
        <dbReference type="EMBL" id="ALC48326.1"/>
    </source>
</evidence>
<evidence type="ECO:0000256" key="1">
    <source>
        <dbReference type="SAM" id="SignalP"/>
    </source>
</evidence>
<protein>
    <submittedName>
        <fullName evidence="2">CG9691</fullName>
    </submittedName>
</protein>
<gene>
    <name evidence="2" type="ORF">Dbus_chrXg182</name>
</gene>
<dbReference type="OrthoDB" id="8013751at2759"/>
<organism evidence="2 3">
    <name type="scientific">Drosophila busckii</name>
    <name type="common">Fruit fly</name>
    <dbReference type="NCBI Taxonomy" id="30019"/>
    <lineage>
        <taxon>Eukaryota</taxon>
        <taxon>Metazoa</taxon>
        <taxon>Ecdysozoa</taxon>
        <taxon>Arthropoda</taxon>
        <taxon>Hexapoda</taxon>
        <taxon>Insecta</taxon>
        <taxon>Pterygota</taxon>
        <taxon>Neoptera</taxon>
        <taxon>Endopterygota</taxon>
        <taxon>Diptera</taxon>
        <taxon>Brachycera</taxon>
        <taxon>Muscomorpha</taxon>
        <taxon>Ephydroidea</taxon>
        <taxon>Drosophilidae</taxon>
        <taxon>Drosophila</taxon>
    </lineage>
</organism>
<proteinExistence type="predicted"/>
<dbReference type="EMBL" id="CP012528">
    <property type="protein sequence ID" value="ALC48326.1"/>
    <property type="molecule type" value="Genomic_DNA"/>
</dbReference>
<sequence length="131" mass="14010">MKWFIICALFVAVALLSARAHAADCDQAKNPEDSDFKNFFRSVSCKVKQGAEEAAIVVKPYTDKIGDGAKEIGSSVANKFDELKHKFTDEGTTAKAPTVMPFNAPTERVPLAPIAPAVPTELLASTQPMAG</sequence>